<sequence length="80" mass="8704">MLVVALLLLPVMGLLLIFMDRVEGMLDEDDSSPPSGRHRRHLRLISGHAGNAGHAGRTGRAGSPRQSGRHREGRRDDEAA</sequence>
<dbReference type="Proteomes" id="UP001551176">
    <property type="component" value="Unassembled WGS sequence"/>
</dbReference>
<evidence type="ECO:0000313" key="3">
    <source>
        <dbReference type="Proteomes" id="UP001551176"/>
    </source>
</evidence>
<dbReference type="RefSeq" id="WP_359351734.1">
    <property type="nucleotide sequence ID" value="NZ_JBEYXV010000011.1"/>
</dbReference>
<feature type="compositionally biased region" description="Basic and acidic residues" evidence="1">
    <location>
        <begin position="69"/>
        <end position="80"/>
    </location>
</feature>
<feature type="region of interest" description="Disordered" evidence="1">
    <location>
        <begin position="26"/>
        <end position="80"/>
    </location>
</feature>
<protein>
    <recommendedName>
        <fullName evidence="4">Secreted protein</fullName>
    </recommendedName>
</protein>
<dbReference type="EMBL" id="JBEYXV010000011">
    <property type="protein sequence ID" value="MEU6823353.1"/>
    <property type="molecule type" value="Genomic_DNA"/>
</dbReference>
<evidence type="ECO:0008006" key="4">
    <source>
        <dbReference type="Google" id="ProtNLM"/>
    </source>
</evidence>
<name>A0ABV3BQP7_9ACTN</name>
<evidence type="ECO:0000256" key="1">
    <source>
        <dbReference type="SAM" id="MobiDB-lite"/>
    </source>
</evidence>
<gene>
    <name evidence="2" type="ORF">ABZ921_22185</name>
</gene>
<proteinExistence type="predicted"/>
<reference evidence="2 3" key="1">
    <citation type="submission" date="2024-06" db="EMBL/GenBank/DDBJ databases">
        <title>The Natural Products Discovery Center: Release of the First 8490 Sequenced Strains for Exploring Actinobacteria Biosynthetic Diversity.</title>
        <authorList>
            <person name="Kalkreuter E."/>
            <person name="Kautsar S.A."/>
            <person name="Yang D."/>
            <person name="Bader C.D."/>
            <person name="Teijaro C.N."/>
            <person name="Fluegel L."/>
            <person name="Davis C.M."/>
            <person name="Simpson J.R."/>
            <person name="Lauterbach L."/>
            <person name="Steele A.D."/>
            <person name="Gui C."/>
            <person name="Meng S."/>
            <person name="Li G."/>
            <person name="Viehrig K."/>
            <person name="Ye F."/>
            <person name="Su P."/>
            <person name="Kiefer A.F."/>
            <person name="Nichols A."/>
            <person name="Cepeda A.J."/>
            <person name="Yan W."/>
            <person name="Fan B."/>
            <person name="Jiang Y."/>
            <person name="Adhikari A."/>
            <person name="Zheng C.-J."/>
            <person name="Schuster L."/>
            <person name="Cowan T.M."/>
            <person name="Smanski M.J."/>
            <person name="Chevrette M.G."/>
            <person name="De Carvalho L.P.S."/>
            <person name="Shen B."/>
        </authorList>
    </citation>
    <scope>NUCLEOTIDE SEQUENCE [LARGE SCALE GENOMIC DNA]</scope>
    <source>
        <strain evidence="2 3">NPDC046838</strain>
    </source>
</reference>
<organism evidence="2 3">
    <name type="scientific">Streptomyces atriruber</name>
    <dbReference type="NCBI Taxonomy" id="545121"/>
    <lineage>
        <taxon>Bacteria</taxon>
        <taxon>Bacillati</taxon>
        <taxon>Actinomycetota</taxon>
        <taxon>Actinomycetes</taxon>
        <taxon>Kitasatosporales</taxon>
        <taxon>Streptomycetaceae</taxon>
        <taxon>Streptomyces</taxon>
    </lineage>
</organism>
<evidence type="ECO:0000313" key="2">
    <source>
        <dbReference type="EMBL" id="MEU6823353.1"/>
    </source>
</evidence>
<comment type="caution">
    <text evidence="2">The sequence shown here is derived from an EMBL/GenBank/DDBJ whole genome shotgun (WGS) entry which is preliminary data.</text>
</comment>
<accession>A0ABV3BQP7</accession>
<keyword evidence="3" id="KW-1185">Reference proteome</keyword>